<evidence type="ECO:0000256" key="1">
    <source>
        <dbReference type="ARBA" id="ARBA00022737"/>
    </source>
</evidence>
<dbReference type="SUPFAM" id="SSF48403">
    <property type="entry name" value="Ankyrin repeat"/>
    <property type="match status" value="1"/>
</dbReference>
<accession>A0ABT8SRL2</accession>
<dbReference type="InterPro" id="IPR002110">
    <property type="entry name" value="Ankyrin_rpt"/>
</dbReference>
<name>A0ABT8SRL2_9HYPH</name>
<dbReference type="Gene3D" id="1.25.40.20">
    <property type="entry name" value="Ankyrin repeat-containing domain"/>
    <property type="match status" value="3"/>
</dbReference>
<dbReference type="EMBL" id="JAUKWQ010000001">
    <property type="protein sequence ID" value="MDO1580729.1"/>
    <property type="molecule type" value="Genomic_DNA"/>
</dbReference>
<dbReference type="InterPro" id="IPR051165">
    <property type="entry name" value="Multifunctional_ANK_Repeat"/>
</dbReference>
<evidence type="ECO:0000313" key="4">
    <source>
        <dbReference type="Proteomes" id="UP001169006"/>
    </source>
</evidence>
<dbReference type="Proteomes" id="UP001169006">
    <property type="component" value="Unassembled WGS sequence"/>
</dbReference>
<keyword evidence="1" id="KW-0677">Repeat</keyword>
<evidence type="ECO:0000256" key="2">
    <source>
        <dbReference type="ARBA" id="ARBA00023043"/>
    </source>
</evidence>
<reference evidence="3" key="2">
    <citation type="submission" date="2023-07" db="EMBL/GenBank/DDBJ databases">
        <authorList>
            <person name="Sun H."/>
        </authorList>
    </citation>
    <scope>NUCLEOTIDE SEQUENCE</scope>
    <source>
        <strain evidence="3">05753</strain>
    </source>
</reference>
<organism evidence="3 4">
    <name type="scientific">Rhizobium oryzicola</name>
    <dbReference type="NCBI Taxonomy" id="1232668"/>
    <lineage>
        <taxon>Bacteria</taxon>
        <taxon>Pseudomonadati</taxon>
        <taxon>Pseudomonadota</taxon>
        <taxon>Alphaproteobacteria</taxon>
        <taxon>Hyphomicrobiales</taxon>
        <taxon>Rhizobiaceae</taxon>
        <taxon>Rhizobium/Agrobacterium group</taxon>
        <taxon>Rhizobium</taxon>
    </lineage>
</organism>
<keyword evidence="4" id="KW-1185">Reference proteome</keyword>
<dbReference type="InterPro" id="IPR036770">
    <property type="entry name" value="Ankyrin_rpt-contain_sf"/>
</dbReference>
<dbReference type="RefSeq" id="WP_302074885.1">
    <property type="nucleotide sequence ID" value="NZ_JAUKWQ010000001.1"/>
</dbReference>
<dbReference type="SMART" id="SM00248">
    <property type="entry name" value="ANK"/>
    <property type="match status" value="3"/>
</dbReference>
<dbReference type="PANTHER" id="PTHR24123">
    <property type="entry name" value="ANKYRIN REPEAT-CONTAINING"/>
    <property type="match status" value="1"/>
</dbReference>
<protein>
    <recommendedName>
        <fullName evidence="5">Ankyrin repeat domain-containing protein</fullName>
    </recommendedName>
</protein>
<dbReference type="PANTHER" id="PTHR24123:SF33">
    <property type="entry name" value="PROTEIN HOS4"/>
    <property type="match status" value="1"/>
</dbReference>
<evidence type="ECO:0000313" key="3">
    <source>
        <dbReference type="EMBL" id="MDO1580729.1"/>
    </source>
</evidence>
<keyword evidence="2" id="KW-0040">ANK repeat</keyword>
<reference evidence="3" key="1">
    <citation type="journal article" date="2015" name="Int. J. Syst. Evol. Microbiol.">
        <title>Rhizobium oryzicola sp. nov., potential plant-growth-promoting endophytic bacteria isolated from rice roots.</title>
        <authorList>
            <person name="Zhang X.X."/>
            <person name="Gao J.S."/>
            <person name="Cao Y.H."/>
            <person name="Sheirdil R.A."/>
            <person name="Wang X.C."/>
            <person name="Zhang L."/>
        </authorList>
    </citation>
    <scope>NUCLEOTIDE SEQUENCE</scope>
    <source>
        <strain evidence="3">05753</strain>
    </source>
</reference>
<comment type="caution">
    <text evidence="3">The sequence shown here is derived from an EMBL/GenBank/DDBJ whole genome shotgun (WGS) entry which is preliminary data.</text>
</comment>
<proteinExistence type="predicted"/>
<gene>
    <name evidence="3" type="ORF">Q2T52_01350</name>
</gene>
<evidence type="ECO:0008006" key="5">
    <source>
        <dbReference type="Google" id="ProtNLM"/>
    </source>
</evidence>
<sequence>MRALPARPDIGHLKKQAKALLRLYRNGDPAAINRFATSLPAASKKSPDEILALRLRLHDAQSCLAREYGFPSWGDLAVHVAAAAFGREQEGDPMRSWLALVYGGDVTGSYNTPKAHVAVHLWNAHPDRLSGELAVACATGDVELIAEAVAVSSEWINQPLGPFKLPPLVAVTHSRLAALPNFQPRLRAAVQRLLQAGADPNQRIFNRFPPASLDAPDETVPLSALYGAAGVNRDPVLTQMLLDAGADPNDGESLYHSLERPDCTLVLLRHGARIDGTNALRRALDMKEATALELLLAHGADPNEAPGQGPTKTWGAPLLRAIAIRCSTRHIEALLAAGADPRACTADGVSAYRLALRVGLVDVADLLKAAGAAETLSPKDEFIAACSRGDLTAALQLQQRHPELPAALAESELRLLPDAAAWGATEAVMTMVQCGWPLSAKGGDWNATALNHALIRGDANLTRFLLTHGANWRDEHGFGSDALGTLSWASVNEPADTIAEPDWAACAGALVQSGLPTAVPDSDSPECLIIDGRSLRFSEEVMEVLLGKGLA</sequence>